<dbReference type="Pfam" id="PF13561">
    <property type="entry name" value="adh_short_C2"/>
    <property type="match status" value="1"/>
</dbReference>
<dbReference type="GO" id="GO:0016491">
    <property type="term" value="F:oxidoreductase activity"/>
    <property type="evidence" value="ECO:0007669"/>
    <property type="project" value="UniProtKB-KW"/>
</dbReference>
<dbReference type="PANTHER" id="PTHR42879">
    <property type="entry name" value="3-OXOACYL-(ACYL-CARRIER-PROTEIN) REDUCTASE"/>
    <property type="match status" value="1"/>
</dbReference>
<dbReference type="PRINTS" id="PR00081">
    <property type="entry name" value="GDHRDH"/>
</dbReference>
<evidence type="ECO:0000256" key="1">
    <source>
        <dbReference type="ARBA" id="ARBA00006484"/>
    </source>
</evidence>
<dbReference type="OrthoDB" id="9803333at2"/>
<evidence type="ECO:0000313" key="4">
    <source>
        <dbReference type="Proteomes" id="UP000215059"/>
    </source>
</evidence>
<dbReference type="Proteomes" id="UP000215059">
    <property type="component" value="Unassembled WGS sequence"/>
</dbReference>
<dbReference type="PANTHER" id="PTHR42879:SF2">
    <property type="entry name" value="3-OXOACYL-[ACYL-CARRIER-PROTEIN] REDUCTASE FABG"/>
    <property type="match status" value="1"/>
</dbReference>
<reference evidence="3 4" key="1">
    <citation type="submission" date="2017-07" db="EMBL/GenBank/DDBJ databases">
        <title>Fictibacillus sp. nov. GDSW-R2A3 Genome sequencing and assembly.</title>
        <authorList>
            <person name="Mayilraj S."/>
        </authorList>
    </citation>
    <scope>NUCLEOTIDE SEQUENCE [LARGE SCALE GENOMIC DNA]</scope>
    <source>
        <strain evidence="3 4">GDSW-R2A3</strain>
    </source>
</reference>
<dbReference type="EMBL" id="NOII01000002">
    <property type="protein sequence ID" value="OYD58195.1"/>
    <property type="molecule type" value="Genomic_DNA"/>
</dbReference>
<dbReference type="InterPro" id="IPR036291">
    <property type="entry name" value="NAD(P)-bd_dom_sf"/>
</dbReference>
<gene>
    <name evidence="3" type="primary">fabG</name>
    <name evidence="3" type="ORF">CGZ90_09960</name>
</gene>
<comment type="similarity">
    <text evidence="1">Belongs to the short-chain dehydrogenases/reductases (SDR) family.</text>
</comment>
<protein>
    <submittedName>
        <fullName evidence="3">3-oxoacyl-ACP reductase</fullName>
    </submittedName>
</protein>
<keyword evidence="4" id="KW-1185">Reference proteome</keyword>
<dbReference type="InterPro" id="IPR050259">
    <property type="entry name" value="SDR"/>
</dbReference>
<dbReference type="AlphaFoldDB" id="A0A235FBP2"/>
<comment type="caution">
    <text evidence="3">The sequence shown here is derived from an EMBL/GenBank/DDBJ whole genome shotgun (WGS) entry which is preliminary data.</text>
</comment>
<dbReference type="CDD" id="cd05233">
    <property type="entry name" value="SDR_c"/>
    <property type="match status" value="1"/>
</dbReference>
<dbReference type="InterPro" id="IPR002347">
    <property type="entry name" value="SDR_fam"/>
</dbReference>
<evidence type="ECO:0000256" key="2">
    <source>
        <dbReference type="ARBA" id="ARBA00023002"/>
    </source>
</evidence>
<proteinExistence type="inferred from homology"/>
<accession>A0A235FBP2</accession>
<dbReference type="RefSeq" id="WP_094252333.1">
    <property type="nucleotide sequence ID" value="NZ_JBHLXL010000001.1"/>
</dbReference>
<keyword evidence="2" id="KW-0560">Oxidoreductase</keyword>
<sequence length="253" mass="28459">MKHALITAGTKGLGRKVTEHFLQKGYAVTVNYRSDEETVSKLRSIWEQYSDRLLFVKGDVTKKEDLQHLAAESLKRFGRIDCLVNNAGPYIFSRKKLADYTEDEWEEMILGNLSAVFYLFKLTVKTMREQRFGRIITYGFQDADHAPGWVYRSAFSAAKVGLVSLTKTIALEEAEYGITANMICPGNILGEMKEADISYAKKIRDPETPVGRSGTGEDIARLVTFLCEEDSDMVTGSVISVTGGRDVINRYRK</sequence>
<organism evidence="3 4">
    <name type="scientific">Fictibacillus aquaticus</name>
    <dbReference type="NCBI Taxonomy" id="2021314"/>
    <lineage>
        <taxon>Bacteria</taxon>
        <taxon>Bacillati</taxon>
        <taxon>Bacillota</taxon>
        <taxon>Bacilli</taxon>
        <taxon>Bacillales</taxon>
        <taxon>Fictibacillaceae</taxon>
        <taxon>Fictibacillus</taxon>
    </lineage>
</organism>
<name>A0A235FBP2_9BACL</name>
<dbReference type="PRINTS" id="PR00080">
    <property type="entry name" value="SDRFAMILY"/>
</dbReference>
<dbReference type="Gene3D" id="3.40.50.720">
    <property type="entry name" value="NAD(P)-binding Rossmann-like Domain"/>
    <property type="match status" value="1"/>
</dbReference>
<evidence type="ECO:0000313" key="3">
    <source>
        <dbReference type="EMBL" id="OYD58195.1"/>
    </source>
</evidence>
<dbReference type="FunFam" id="3.40.50.720:FF:000173">
    <property type="entry name" value="3-oxoacyl-[acyl-carrier protein] reductase"/>
    <property type="match status" value="1"/>
</dbReference>
<dbReference type="SUPFAM" id="SSF51735">
    <property type="entry name" value="NAD(P)-binding Rossmann-fold domains"/>
    <property type="match status" value="1"/>
</dbReference>